<reference evidence="9 10" key="1">
    <citation type="submission" date="2019-03" db="EMBL/GenBank/DDBJ databases">
        <title>Genomic Encyclopedia of Type Strains, Phase IV (KMG-IV): sequencing the most valuable type-strain genomes for metagenomic binning, comparative biology and taxonomic classification.</title>
        <authorList>
            <person name="Goeker M."/>
        </authorList>
    </citation>
    <scope>NUCLEOTIDE SEQUENCE [LARGE SCALE GENOMIC DNA]</scope>
    <source>
        <strain evidence="9 10">DSM 100059</strain>
    </source>
</reference>
<evidence type="ECO:0000256" key="5">
    <source>
        <dbReference type="RuleBase" id="RU004355"/>
    </source>
</evidence>
<dbReference type="NCBIfam" id="TIGR00237">
    <property type="entry name" value="xseA"/>
    <property type="match status" value="1"/>
</dbReference>
<dbReference type="Proteomes" id="UP000294498">
    <property type="component" value="Unassembled WGS sequence"/>
</dbReference>
<dbReference type="RefSeq" id="WP_133996219.1">
    <property type="nucleotide sequence ID" value="NZ_SODV01000002.1"/>
</dbReference>
<feature type="domain" description="Exonuclease VII large subunit C-terminal" evidence="7">
    <location>
        <begin position="153"/>
        <end position="443"/>
    </location>
</feature>
<evidence type="ECO:0000256" key="1">
    <source>
        <dbReference type="ARBA" id="ARBA00022490"/>
    </source>
</evidence>
<comment type="subcellular location">
    <subcellularLocation>
        <location evidence="5">Cytoplasm</location>
    </subcellularLocation>
</comment>
<evidence type="ECO:0000313" key="10">
    <source>
        <dbReference type="Proteomes" id="UP000294498"/>
    </source>
</evidence>
<evidence type="ECO:0000256" key="6">
    <source>
        <dbReference type="SAM" id="Coils"/>
    </source>
</evidence>
<dbReference type="GO" id="GO:0005737">
    <property type="term" value="C:cytoplasm"/>
    <property type="evidence" value="ECO:0007669"/>
    <property type="project" value="UniProtKB-SubCell"/>
</dbReference>
<dbReference type="AlphaFoldDB" id="A0A4R8DF27"/>
<accession>A0A4R8DF27</accession>
<dbReference type="GO" id="GO:0009318">
    <property type="term" value="C:exodeoxyribonuclease VII complex"/>
    <property type="evidence" value="ECO:0007669"/>
    <property type="project" value="UniProtKB-UniRule"/>
</dbReference>
<evidence type="ECO:0000259" key="8">
    <source>
        <dbReference type="Pfam" id="PF13742"/>
    </source>
</evidence>
<keyword evidence="10" id="KW-1185">Reference proteome</keyword>
<dbReference type="GO" id="GO:0003676">
    <property type="term" value="F:nucleic acid binding"/>
    <property type="evidence" value="ECO:0007669"/>
    <property type="project" value="InterPro"/>
</dbReference>
<keyword evidence="6" id="KW-0175">Coiled coil</keyword>
<dbReference type="InterPro" id="IPR020579">
    <property type="entry name" value="Exonuc_VII_lsu_C"/>
</dbReference>
<dbReference type="PANTHER" id="PTHR30008:SF0">
    <property type="entry name" value="EXODEOXYRIBONUCLEASE 7 LARGE SUBUNIT"/>
    <property type="match status" value="1"/>
</dbReference>
<evidence type="ECO:0000313" key="9">
    <source>
        <dbReference type="EMBL" id="TDW96179.1"/>
    </source>
</evidence>
<dbReference type="PANTHER" id="PTHR30008">
    <property type="entry name" value="EXODEOXYRIBONUCLEASE 7 LARGE SUBUNIT"/>
    <property type="match status" value="1"/>
</dbReference>
<comment type="catalytic activity">
    <reaction evidence="5">
        <text>Exonucleolytic cleavage in either 5'- to 3'- or 3'- to 5'-direction to yield nucleoside 5'-phosphates.</text>
        <dbReference type="EC" id="3.1.11.6"/>
    </reaction>
</comment>
<sequence length="454" mass="50881">MALSSAPLTLSQLTSAIKDSLSQHFGPSTFWVKGEVTSHTFKPDKRYHYFELVEKDPLTNRIKAKMRASAWGEGSLAIDRFQQETRQRFTNNIDVLLQVRVEFHEVYGLQLTVLSVDGAYTLGALERQRQAVLDRLVRENPESIWKIGDRYVTANKQVAMNRVLQRIALVSSETSAGREDFRHTLETNLSGYRFLIDDYFTVVQGEHNAAQVLARLAGILESRKPYDCVVIVRGGGAQTDFLIFDDHDLGLAVATYPIPIITGIGHQKNETITDLMANTPRKTPTEAAEFILQRNRDFEEELARKQKNIVVYAQQLLAGRDRMLLQINADIISHSKEVIFNGRRKVLTAASGLGSALRILFDHRKTDLRLSKERLGLVAGLNLKKEAGSLNHFASVIKLVSPENTLKRGFVLVKSGDRIIPSGEALDKGDAVDMIFHDKTVSAIVESKTDRNGR</sequence>
<dbReference type="EC" id="3.1.11.6" evidence="5"/>
<name>A0A4R8DF27_9BACT</name>
<keyword evidence="4 5" id="KW-0269">Exonuclease</keyword>
<evidence type="ECO:0000256" key="3">
    <source>
        <dbReference type="ARBA" id="ARBA00022801"/>
    </source>
</evidence>
<keyword evidence="2 5" id="KW-0540">Nuclease</keyword>
<dbReference type="Pfam" id="PF13742">
    <property type="entry name" value="tRNA_anti_2"/>
    <property type="match status" value="1"/>
</dbReference>
<dbReference type="Pfam" id="PF02601">
    <property type="entry name" value="Exonuc_VII_L"/>
    <property type="match status" value="1"/>
</dbReference>
<feature type="coiled-coil region" evidence="6">
    <location>
        <begin position="288"/>
        <end position="315"/>
    </location>
</feature>
<dbReference type="GO" id="GO:0008855">
    <property type="term" value="F:exodeoxyribonuclease VII activity"/>
    <property type="evidence" value="ECO:0007669"/>
    <property type="project" value="UniProtKB-UniRule"/>
</dbReference>
<comment type="similarity">
    <text evidence="5">Belongs to the XseA family.</text>
</comment>
<proteinExistence type="inferred from homology"/>
<keyword evidence="1" id="KW-0963">Cytoplasm</keyword>
<organism evidence="9 10">
    <name type="scientific">Dinghuibacter silviterrae</name>
    <dbReference type="NCBI Taxonomy" id="1539049"/>
    <lineage>
        <taxon>Bacteria</taxon>
        <taxon>Pseudomonadati</taxon>
        <taxon>Bacteroidota</taxon>
        <taxon>Chitinophagia</taxon>
        <taxon>Chitinophagales</taxon>
        <taxon>Chitinophagaceae</taxon>
        <taxon>Dinghuibacter</taxon>
    </lineage>
</organism>
<comment type="caution">
    <text evidence="9">The sequence shown here is derived from an EMBL/GenBank/DDBJ whole genome shotgun (WGS) entry which is preliminary data.</text>
</comment>
<keyword evidence="3 5" id="KW-0378">Hydrolase</keyword>
<dbReference type="GO" id="GO:0006308">
    <property type="term" value="P:DNA catabolic process"/>
    <property type="evidence" value="ECO:0007669"/>
    <property type="project" value="UniProtKB-UniRule"/>
</dbReference>
<evidence type="ECO:0000256" key="2">
    <source>
        <dbReference type="ARBA" id="ARBA00022722"/>
    </source>
</evidence>
<gene>
    <name evidence="9" type="ORF">EDB95_4003</name>
</gene>
<evidence type="ECO:0000256" key="4">
    <source>
        <dbReference type="ARBA" id="ARBA00022839"/>
    </source>
</evidence>
<dbReference type="EMBL" id="SODV01000002">
    <property type="protein sequence ID" value="TDW96179.1"/>
    <property type="molecule type" value="Genomic_DNA"/>
</dbReference>
<feature type="domain" description="OB-fold nucleic acid binding" evidence="8">
    <location>
        <begin position="8"/>
        <end position="116"/>
    </location>
</feature>
<protein>
    <recommendedName>
        <fullName evidence="5">Exodeoxyribonuclease 7 large subunit</fullName>
        <ecNumber evidence="5">3.1.11.6</ecNumber>
    </recommendedName>
</protein>
<dbReference type="OrthoDB" id="9802795at2"/>
<evidence type="ECO:0000259" key="7">
    <source>
        <dbReference type="Pfam" id="PF02601"/>
    </source>
</evidence>
<dbReference type="InterPro" id="IPR025824">
    <property type="entry name" value="OB-fold_nuc-bd_dom"/>
</dbReference>
<dbReference type="InterPro" id="IPR003753">
    <property type="entry name" value="Exonuc_VII_L"/>
</dbReference>